<evidence type="ECO:0000256" key="1">
    <source>
        <dbReference type="ARBA" id="ARBA00022692"/>
    </source>
</evidence>
<proteinExistence type="predicted"/>
<comment type="caution">
    <text evidence="5">The sequence shown here is derived from an EMBL/GenBank/DDBJ whole genome shotgun (WGS) entry which is preliminary data.</text>
</comment>
<dbReference type="InterPro" id="IPR036259">
    <property type="entry name" value="MFS_trans_sf"/>
</dbReference>
<protein>
    <submittedName>
        <fullName evidence="5">MFS transporter</fullName>
    </submittedName>
</protein>
<feature type="transmembrane region" description="Helical" evidence="4">
    <location>
        <begin position="131"/>
        <end position="155"/>
    </location>
</feature>
<name>A0ABR9CR46_9HYPH</name>
<evidence type="ECO:0000256" key="4">
    <source>
        <dbReference type="SAM" id="Phobius"/>
    </source>
</evidence>
<feature type="transmembrane region" description="Helical" evidence="4">
    <location>
        <begin position="46"/>
        <end position="64"/>
    </location>
</feature>
<feature type="transmembrane region" description="Helical" evidence="4">
    <location>
        <begin position="234"/>
        <end position="256"/>
    </location>
</feature>
<keyword evidence="2 4" id="KW-1133">Transmembrane helix</keyword>
<feature type="transmembrane region" description="Helical" evidence="4">
    <location>
        <begin position="12"/>
        <end position="34"/>
    </location>
</feature>
<dbReference type="Proteomes" id="UP000632063">
    <property type="component" value="Unassembled WGS sequence"/>
</dbReference>
<evidence type="ECO:0000313" key="6">
    <source>
        <dbReference type="Proteomes" id="UP000632063"/>
    </source>
</evidence>
<gene>
    <name evidence="5" type="ORF">IG616_17275</name>
</gene>
<keyword evidence="3 4" id="KW-0472">Membrane</keyword>
<dbReference type="SUPFAM" id="SSF103473">
    <property type="entry name" value="MFS general substrate transporter"/>
    <property type="match status" value="1"/>
</dbReference>
<dbReference type="InterPro" id="IPR011701">
    <property type="entry name" value="MFS"/>
</dbReference>
<evidence type="ECO:0000256" key="2">
    <source>
        <dbReference type="ARBA" id="ARBA00022989"/>
    </source>
</evidence>
<dbReference type="RefSeq" id="WP_192149425.1">
    <property type="nucleotide sequence ID" value="NZ_JACYXI010000012.1"/>
</dbReference>
<keyword evidence="6" id="KW-1185">Reference proteome</keyword>
<organism evidence="5 6">
    <name type="scientific">Roseibium litorale</name>
    <dbReference type="NCBI Taxonomy" id="2803841"/>
    <lineage>
        <taxon>Bacteria</taxon>
        <taxon>Pseudomonadati</taxon>
        <taxon>Pseudomonadota</taxon>
        <taxon>Alphaproteobacteria</taxon>
        <taxon>Hyphomicrobiales</taxon>
        <taxon>Stappiaceae</taxon>
        <taxon>Roseibium</taxon>
    </lineage>
</organism>
<feature type="transmembrane region" description="Helical" evidence="4">
    <location>
        <begin position="268"/>
        <end position="286"/>
    </location>
</feature>
<dbReference type="EMBL" id="JACYXI010000012">
    <property type="protein sequence ID" value="MBD8893299.1"/>
    <property type="molecule type" value="Genomic_DNA"/>
</dbReference>
<feature type="transmembrane region" description="Helical" evidence="4">
    <location>
        <begin position="161"/>
        <end position="182"/>
    </location>
</feature>
<feature type="transmembrane region" description="Helical" evidence="4">
    <location>
        <begin position="100"/>
        <end position="119"/>
    </location>
</feature>
<dbReference type="Pfam" id="PF07690">
    <property type="entry name" value="MFS_1"/>
    <property type="match status" value="1"/>
</dbReference>
<feature type="transmembrane region" description="Helical" evidence="4">
    <location>
        <begin position="348"/>
        <end position="367"/>
    </location>
</feature>
<feature type="transmembrane region" description="Helical" evidence="4">
    <location>
        <begin position="194"/>
        <end position="214"/>
    </location>
</feature>
<dbReference type="Gene3D" id="1.20.1250.20">
    <property type="entry name" value="MFS general substrate transporter like domains"/>
    <property type="match status" value="2"/>
</dbReference>
<keyword evidence="1 4" id="KW-0812">Transmembrane</keyword>
<feature type="transmembrane region" description="Helical" evidence="4">
    <location>
        <begin position="76"/>
        <end position="94"/>
    </location>
</feature>
<sequence>MSGRRFGVAGAAALVVGHFSGMIDLIALPVWVGALVERYGFSPQQAGILVTLFLLGAVAASTVAAPRLNSMNGRAFSAGGFFVAAAAFFAAAGQTVFTPLAGLHLLAGASVGTALSMVHGTMAHTANPHRLYAMAGIALGLFAIILLAAIPQLLIAFGGQSLFFVFAGVMTVAAVTCALFFPHAEPVQDHKKQPFSRAVWFTILAISIMTFNQAMVFSFVEVIGKSRGFSAEHVLAVLIALGFVNFVLPSPLAAILQNRISATLVTQIGPLLQIVLAIIITSATAFPVWAPSAAVFVSVQIFTHTFAFGHLTKLDPTGRAAAATPAMLMIGAALGPSAGGALGQNFGYPSLGIAAVFVGLASIFFFTKGKHA</sequence>
<reference evidence="5 6" key="2">
    <citation type="journal article" date="2021" name="Int. J. Syst. Evol. Microbiol.">
        <title>Roseibium litorale sp. nov., isolated from a tidal flat sediment and proposal for the reclassification of Labrenzia polysiphoniae as Roseibium polysiphoniae comb. nov.</title>
        <authorList>
            <person name="Liu Y."/>
            <person name="Pei T."/>
            <person name="Du J."/>
            <person name="Chao M."/>
            <person name="Deng M.R."/>
            <person name="Zhu H."/>
        </authorList>
    </citation>
    <scope>NUCLEOTIDE SEQUENCE [LARGE SCALE GENOMIC DNA]</scope>
    <source>
        <strain evidence="5 6">4C16A</strain>
    </source>
</reference>
<evidence type="ECO:0000313" key="5">
    <source>
        <dbReference type="EMBL" id="MBD8893299.1"/>
    </source>
</evidence>
<accession>A0ABR9CR46</accession>
<reference evidence="6" key="1">
    <citation type="submission" date="2020-09" db="EMBL/GenBank/DDBJ databases">
        <title>The genome sequence of strain Labrenzia suaedae 4C16A.</title>
        <authorList>
            <person name="Liu Y."/>
        </authorList>
    </citation>
    <scope>NUCLEOTIDE SEQUENCE [LARGE SCALE GENOMIC DNA]</scope>
    <source>
        <strain evidence="6">4C16A</strain>
    </source>
</reference>
<evidence type="ECO:0000256" key="3">
    <source>
        <dbReference type="ARBA" id="ARBA00023136"/>
    </source>
</evidence>